<dbReference type="Proteomes" id="UP000609874">
    <property type="component" value="Unassembled WGS sequence"/>
</dbReference>
<reference evidence="4 5" key="1">
    <citation type="submission" date="2020-08" db="EMBL/GenBank/DDBJ databases">
        <title>A Genomic Blueprint of the Chicken Gut Microbiome.</title>
        <authorList>
            <person name="Gilroy R."/>
            <person name="Ravi A."/>
            <person name="Getino M."/>
            <person name="Pursley I."/>
            <person name="Horton D.L."/>
            <person name="Alikhan N.-F."/>
            <person name="Baker D."/>
            <person name="Gharbi K."/>
            <person name="Hall N."/>
            <person name="Watson M."/>
            <person name="Adriaenssens E.M."/>
            <person name="Foster-Nyarko E."/>
            <person name="Jarju S."/>
            <person name="Secka A."/>
            <person name="Antonio M."/>
            <person name="Oren A."/>
            <person name="Chaudhuri R."/>
            <person name="La Ragione R.M."/>
            <person name="Hildebrand F."/>
            <person name="Pallen M.J."/>
        </authorList>
    </citation>
    <scope>NUCLEOTIDE SEQUENCE [LARGE SCALE GENOMIC DNA]</scope>
    <source>
        <strain evidence="4 5">Sa2CUA1</strain>
    </source>
</reference>
<organism evidence="4 5">
    <name type="scientific">Arthrobacter gallicola</name>
    <dbReference type="NCBI Taxonomy" id="2762225"/>
    <lineage>
        <taxon>Bacteria</taxon>
        <taxon>Bacillati</taxon>
        <taxon>Actinomycetota</taxon>
        <taxon>Actinomycetes</taxon>
        <taxon>Micrococcales</taxon>
        <taxon>Micrococcaceae</taxon>
        <taxon>Arthrobacter</taxon>
    </lineage>
</organism>
<gene>
    <name evidence="4" type="ORF">H9639_06725</name>
</gene>
<dbReference type="RefSeq" id="WP_191807322.1">
    <property type="nucleotide sequence ID" value="NZ_JACSQD010000002.1"/>
</dbReference>
<name>A0ABR8UR39_9MICC</name>
<dbReference type="Gene3D" id="3.40.50.1820">
    <property type="entry name" value="alpha/beta hydrolase"/>
    <property type="match status" value="1"/>
</dbReference>
<comment type="caution">
    <text evidence="4">The sequence shown here is derived from an EMBL/GenBank/DDBJ whole genome shotgun (WGS) entry which is preliminary data.</text>
</comment>
<dbReference type="Pfam" id="PF02230">
    <property type="entry name" value="Abhydrolase_2"/>
    <property type="match status" value="1"/>
</dbReference>
<dbReference type="PANTHER" id="PTHR10655:SF17">
    <property type="entry name" value="LYSOPHOSPHOLIPASE-LIKE PROTEIN 1"/>
    <property type="match status" value="1"/>
</dbReference>
<dbReference type="InterPro" id="IPR029058">
    <property type="entry name" value="AB_hydrolase_fold"/>
</dbReference>
<sequence>MHHLIWSAPAAERPGTHLLIMLHGYGSDETAMQELFPSLPPGVTGAALRGSFDVGGTFGWFLLDPTLDSDPAEVLQAGTELLATISLLERQGSFTGVSLLGFSQGMAMAVTALRLRPAAFTSAVGLSGFVVESELLAMAEPLSPRIPFFWGRDRADWVIHPDATAATGRWLELNTQLTARTYPGMGHRIGAEEKRDTAVFLRRFASATQKNKVTE</sequence>
<dbReference type="InterPro" id="IPR003140">
    <property type="entry name" value="PLipase/COase/thioEstase"/>
</dbReference>
<evidence type="ECO:0000256" key="1">
    <source>
        <dbReference type="ARBA" id="ARBA00006499"/>
    </source>
</evidence>
<dbReference type="PANTHER" id="PTHR10655">
    <property type="entry name" value="LYSOPHOSPHOLIPASE-RELATED"/>
    <property type="match status" value="1"/>
</dbReference>
<dbReference type="InterPro" id="IPR050565">
    <property type="entry name" value="LYPA1-2/EST-like"/>
</dbReference>
<proteinExistence type="inferred from homology"/>
<evidence type="ECO:0000313" key="4">
    <source>
        <dbReference type="EMBL" id="MBD7994989.1"/>
    </source>
</evidence>
<dbReference type="SUPFAM" id="SSF53474">
    <property type="entry name" value="alpha/beta-Hydrolases"/>
    <property type="match status" value="1"/>
</dbReference>
<evidence type="ECO:0000313" key="5">
    <source>
        <dbReference type="Proteomes" id="UP000609874"/>
    </source>
</evidence>
<evidence type="ECO:0000256" key="2">
    <source>
        <dbReference type="ARBA" id="ARBA00022801"/>
    </source>
</evidence>
<keyword evidence="2" id="KW-0378">Hydrolase</keyword>
<comment type="similarity">
    <text evidence="1">Belongs to the AB hydrolase superfamily. AB hydrolase 2 family.</text>
</comment>
<dbReference type="EMBL" id="JACSQD010000002">
    <property type="protein sequence ID" value="MBD7994989.1"/>
    <property type="molecule type" value="Genomic_DNA"/>
</dbReference>
<accession>A0ABR8UR39</accession>
<evidence type="ECO:0000259" key="3">
    <source>
        <dbReference type="Pfam" id="PF02230"/>
    </source>
</evidence>
<keyword evidence="5" id="KW-1185">Reference proteome</keyword>
<protein>
    <submittedName>
        <fullName evidence="4">Phospholipase</fullName>
    </submittedName>
</protein>
<feature type="domain" description="Phospholipase/carboxylesterase/thioesterase" evidence="3">
    <location>
        <begin position="11"/>
        <end position="202"/>
    </location>
</feature>